<gene>
    <name evidence="2" type="ORF">Tci_566925</name>
</gene>
<proteinExistence type="predicted"/>
<evidence type="ECO:0000256" key="1">
    <source>
        <dbReference type="SAM" id="MobiDB-lite"/>
    </source>
</evidence>
<evidence type="ECO:0008006" key="3">
    <source>
        <dbReference type="Google" id="ProtNLM"/>
    </source>
</evidence>
<feature type="region of interest" description="Disordered" evidence="1">
    <location>
        <begin position="283"/>
        <end position="390"/>
    </location>
</feature>
<name>A0A699IXY7_TANCI</name>
<dbReference type="EMBL" id="BKCJ010346429">
    <property type="protein sequence ID" value="GEZ94952.1"/>
    <property type="molecule type" value="Genomic_DNA"/>
</dbReference>
<organism evidence="2">
    <name type="scientific">Tanacetum cinerariifolium</name>
    <name type="common">Dalmatian daisy</name>
    <name type="synonym">Chrysanthemum cinerariifolium</name>
    <dbReference type="NCBI Taxonomy" id="118510"/>
    <lineage>
        <taxon>Eukaryota</taxon>
        <taxon>Viridiplantae</taxon>
        <taxon>Streptophyta</taxon>
        <taxon>Embryophyta</taxon>
        <taxon>Tracheophyta</taxon>
        <taxon>Spermatophyta</taxon>
        <taxon>Magnoliopsida</taxon>
        <taxon>eudicotyledons</taxon>
        <taxon>Gunneridae</taxon>
        <taxon>Pentapetalae</taxon>
        <taxon>asterids</taxon>
        <taxon>campanulids</taxon>
        <taxon>Asterales</taxon>
        <taxon>Asteraceae</taxon>
        <taxon>Asteroideae</taxon>
        <taxon>Anthemideae</taxon>
        <taxon>Anthemidinae</taxon>
        <taxon>Tanacetum</taxon>
    </lineage>
</organism>
<accession>A0A699IXY7</accession>
<feature type="compositionally biased region" description="Acidic residues" evidence="1">
    <location>
        <begin position="291"/>
        <end position="335"/>
    </location>
</feature>
<reference evidence="2" key="1">
    <citation type="journal article" date="2019" name="Sci. Rep.">
        <title>Draft genome of Tanacetum cinerariifolium, the natural source of mosquito coil.</title>
        <authorList>
            <person name="Yamashiro T."/>
            <person name="Shiraishi A."/>
            <person name="Satake H."/>
            <person name="Nakayama K."/>
        </authorList>
    </citation>
    <scope>NUCLEOTIDE SEQUENCE</scope>
</reference>
<dbReference type="AlphaFoldDB" id="A0A699IXY7"/>
<protein>
    <recommendedName>
        <fullName evidence="3">Monodehydroascorbate reductase</fullName>
    </recommendedName>
</protein>
<feature type="compositionally biased region" description="Basic and acidic residues" evidence="1">
    <location>
        <begin position="336"/>
        <end position="348"/>
    </location>
</feature>
<feature type="compositionally biased region" description="Polar residues" evidence="1">
    <location>
        <begin position="355"/>
        <end position="365"/>
    </location>
</feature>
<feature type="region of interest" description="Disordered" evidence="1">
    <location>
        <begin position="203"/>
        <end position="254"/>
    </location>
</feature>
<comment type="caution">
    <text evidence="2">The sequence shown here is derived from an EMBL/GenBank/DDBJ whole genome shotgun (WGS) entry which is preliminary data.</text>
</comment>
<evidence type="ECO:0000313" key="2">
    <source>
        <dbReference type="EMBL" id="GEZ94952.1"/>
    </source>
</evidence>
<sequence>MTIEQQVALDEALVPHASRLRIRKSNFCLRSDITSKESTLQVVYDVLRLTPFYKALLATANVPEIYMEMLHICLRIPNQPFDELPFEEEILTFLRNLSHSGEIKKITDVNINKLHQPWRSFAAVINKSLSDFAYLLWEDFVYQVEHKDAKKSNEMYYPRFTKVIVNFFMTKDPSIPRRSKVNWHHVRDDQMFTMIKLVSRHQNTQQFGAESPKTKASVRKMQSSSKTTMPPPTAAGTRLSTSAKGKQPAKSSKAKGLYVLSKVALTEAEQMKVPDVPIYESDKEISWKSSDEDDDDDVDEQSDDEFHDDQEDEDDQDDDDQDADDDDHDSNNDGDDFVHPKLSTHDEEAKDEESSNPIVQTPSHMENSDDEGNDEASHGMNVGGDEGLDAEDDDNELYGDININLEGIDSLFESTPRVDVPVTTTDLPNFGSLFGFDHRLKTLEANFSEFMQTNQFAKAVFFIPSIVDRYIDHRMNKAVKVAIIKEQVKVQVSKILPKIDKTVNEQLGAEVLTRASNSSKTSYVVAADLSEIELKKILI</sequence>